<dbReference type="Gene3D" id="3.40.50.1820">
    <property type="entry name" value="alpha/beta hydrolase"/>
    <property type="match status" value="1"/>
</dbReference>
<gene>
    <name evidence="2" type="ORF">O6P37_19785</name>
</gene>
<dbReference type="InterPro" id="IPR050266">
    <property type="entry name" value="AB_hydrolase_sf"/>
</dbReference>
<organism evidence="2 3">
    <name type="scientific">Mycobacterium hippophais</name>
    <dbReference type="NCBI Taxonomy" id="3016340"/>
    <lineage>
        <taxon>Bacteria</taxon>
        <taxon>Bacillati</taxon>
        <taxon>Actinomycetota</taxon>
        <taxon>Actinomycetes</taxon>
        <taxon>Mycobacteriales</taxon>
        <taxon>Mycobacteriaceae</taxon>
        <taxon>Mycobacterium</taxon>
    </lineage>
</organism>
<accession>A0ABT4PX14</accession>
<evidence type="ECO:0000313" key="2">
    <source>
        <dbReference type="EMBL" id="MCZ8381115.1"/>
    </source>
</evidence>
<dbReference type="InterPro" id="IPR000073">
    <property type="entry name" value="AB_hydrolase_1"/>
</dbReference>
<feature type="domain" description="AB hydrolase-1" evidence="1">
    <location>
        <begin position="32"/>
        <end position="265"/>
    </location>
</feature>
<comment type="caution">
    <text evidence="2">The sequence shown here is derived from an EMBL/GenBank/DDBJ whole genome shotgun (WGS) entry which is preliminary data.</text>
</comment>
<dbReference type="GO" id="GO:0016787">
    <property type="term" value="F:hydrolase activity"/>
    <property type="evidence" value="ECO:0007669"/>
    <property type="project" value="UniProtKB-KW"/>
</dbReference>
<dbReference type="PRINTS" id="PR00111">
    <property type="entry name" value="ABHYDROLASE"/>
</dbReference>
<dbReference type="PANTHER" id="PTHR43798:SF5">
    <property type="entry name" value="MONOACYLGLYCEROL LIPASE ABHD6"/>
    <property type="match status" value="1"/>
</dbReference>
<dbReference type="PANTHER" id="PTHR43798">
    <property type="entry name" value="MONOACYLGLYCEROL LIPASE"/>
    <property type="match status" value="1"/>
</dbReference>
<dbReference type="Proteomes" id="UP001142153">
    <property type="component" value="Unassembled WGS sequence"/>
</dbReference>
<dbReference type="RefSeq" id="WP_269895682.1">
    <property type="nucleotide sequence ID" value="NZ_JAPZPY010000010.1"/>
</dbReference>
<keyword evidence="2" id="KW-0378">Hydrolase</keyword>
<dbReference type="SUPFAM" id="SSF53474">
    <property type="entry name" value="alpha/beta-Hydrolases"/>
    <property type="match status" value="1"/>
</dbReference>
<sequence length="280" mass="31346">MSETHVTTPTRFVEADGVKYGYRRWGKPGTVPLLFIQHFRAGMDHWDPLITDAAAEDREVILFNGRGIASSEGEPRETIEEMADDIAAFLRAISVSQVDALGFSIGGMQVQELALRHPDLVRRLVLVGTGPKGLHLGGDPRIKETASHPELTAEDFLFLFFGRSEKAIEAGLAFWDRRHQRTVDVDPPTSMEVALRQWPAVEAYRDSAEQDKPFEYLRSLAMPTLILNGVDDVMILTSSSVDMAENIPDSQLILYPDSGHGAHFQYPERFNGHLKQFLDE</sequence>
<reference evidence="2" key="1">
    <citation type="submission" date="2022-12" db="EMBL/GenBank/DDBJ databases">
        <authorList>
            <person name="Deng Y."/>
            <person name="Zhang Y.-Q."/>
        </authorList>
    </citation>
    <scope>NUCLEOTIDE SEQUENCE</scope>
    <source>
        <strain evidence="2">CPCC 205372</strain>
    </source>
</reference>
<dbReference type="EMBL" id="JAPZPY010000010">
    <property type="protein sequence ID" value="MCZ8381115.1"/>
    <property type="molecule type" value="Genomic_DNA"/>
</dbReference>
<name>A0ABT4PX14_9MYCO</name>
<evidence type="ECO:0000313" key="3">
    <source>
        <dbReference type="Proteomes" id="UP001142153"/>
    </source>
</evidence>
<protein>
    <submittedName>
        <fullName evidence="2">Alpha/beta hydrolase</fullName>
    </submittedName>
</protein>
<evidence type="ECO:0000259" key="1">
    <source>
        <dbReference type="Pfam" id="PF00561"/>
    </source>
</evidence>
<keyword evidence="3" id="KW-1185">Reference proteome</keyword>
<dbReference type="Pfam" id="PF00561">
    <property type="entry name" value="Abhydrolase_1"/>
    <property type="match status" value="1"/>
</dbReference>
<dbReference type="InterPro" id="IPR029058">
    <property type="entry name" value="AB_hydrolase_fold"/>
</dbReference>
<proteinExistence type="predicted"/>